<feature type="region of interest" description="Disordered" evidence="1">
    <location>
        <begin position="259"/>
        <end position="278"/>
    </location>
</feature>
<evidence type="ECO:0000313" key="3">
    <source>
        <dbReference type="Proteomes" id="UP000095038"/>
    </source>
</evidence>
<feature type="compositionally biased region" description="Basic and acidic residues" evidence="1">
    <location>
        <begin position="414"/>
        <end position="429"/>
    </location>
</feature>
<feature type="region of interest" description="Disordered" evidence="1">
    <location>
        <begin position="295"/>
        <end position="326"/>
    </location>
</feature>
<sequence length="451" mass="51212">MPDVKYIFTGDSYIIERCDTADKPIVNNDNNNDNDNDNDNKLDKIENVDKSVLNNILSSPILQSFLGFGSISYSKNLSITPNTINCNSNSNTGSDSDSDNNKDNNDNDNENNYIIINGEKIDPVDYIFNPEKYKSKNQDKYSKLQIIKNDQFRNILIKNLKLADKLKTKLKNNYKEYLEFVELENKIKEQNKINEQQKKKVDIAMKHKTQKTKKKRILSFNSKINVIHDNNHDNLDNKINHNNNNIRNYSSNKIGFKNQSSEILQRPPVPKKDRPVYNIKTEEASFDRFSNRLTNLSKHEPGDISNSDKDHQKFDNTSSTPIPEPQQQFYCKSIPDQSSCSTISIFESTLDSISDLTSEETSKLVSESKSESTSSTDSNSTTNLNNDSYISFFIKYFSSVALTDMGSSILSPDSKPDPIPKDPIPKTADDSSSLHLGSKINLYKPLPPLPT</sequence>
<name>A0A1D2VRS4_9ASCO</name>
<dbReference type="GeneID" id="30965151"/>
<feature type="compositionally biased region" description="Polar residues" evidence="1">
    <location>
        <begin position="315"/>
        <end position="326"/>
    </location>
</feature>
<proteinExistence type="predicted"/>
<dbReference type="Proteomes" id="UP000095038">
    <property type="component" value="Unassembled WGS sequence"/>
</dbReference>
<reference evidence="3" key="1">
    <citation type="submission" date="2016-05" db="EMBL/GenBank/DDBJ databases">
        <title>Comparative genomics of biotechnologically important yeasts.</title>
        <authorList>
            <consortium name="DOE Joint Genome Institute"/>
            <person name="Riley R."/>
            <person name="Haridas S."/>
            <person name="Wolfe K.H."/>
            <person name="Lopes M.R."/>
            <person name="Hittinger C.T."/>
            <person name="Goker M."/>
            <person name="Salamov A."/>
            <person name="Wisecaver J."/>
            <person name="Long T.M."/>
            <person name="Aerts A.L."/>
            <person name="Barry K."/>
            <person name="Choi C."/>
            <person name="Clum A."/>
            <person name="Coughlan A.Y."/>
            <person name="Deshpande S."/>
            <person name="Douglass A.P."/>
            <person name="Hanson S.J."/>
            <person name="Klenk H.-P."/>
            <person name="Labutti K."/>
            <person name="Lapidus A."/>
            <person name="Lindquist E."/>
            <person name="Lipzen A."/>
            <person name="Meier-Kolthoff J.P."/>
            <person name="Ohm R.A."/>
            <person name="Otillar R.P."/>
            <person name="Pangilinan J."/>
            <person name="Peng Y."/>
            <person name="Rokas A."/>
            <person name="Rosa C.A."/>
            <person name="Scheuner C."/>
            <person name="Sibirny A.A."/>
            <person name="Slot J.C."/>
            <person name="Stielow J.B."/>
            <person name="Sun H."/>
            <person name="Kurtzman C.P."/>
            <person name="Blackwell M."/>
            <person name="Grigoriev I.V."/>
            <person name="Jeffries T.W."/>
        </authorList>
    </citation>
    <scope>NUCLEOTIDE SEQUENCE [LARGE SCALE GENOMIC DNA]</scope>
    <source>
        <strain evidence="3">DSM 1968</strain>
    </source>
</reference>
<protein>
    <submittedName>
        <fullName evidence="2">Uncharacterized protein</fullName>
    </submittedName>
</protein>
<feature type="compositionally biased region" description="Low complexity" evidence="1">
    <location>
        <begin position="85"/>
        <end position="95"/>
    </location>
</feature>
<dbReference type="RefSeq" id="XP_020050618.1">
    <property type="nucleotide sequence ID" value="XM_020191515.1"/>
</dbReference>
<dbReference type="AlphaFoldDB" id="A0A1D2VRS4"/>
<feature type="region of interest" description="Disordered" evidence="1">
    <location>
        <begin position="23"/>
        <end position="42"/>
    </location>
</feature>
<accession>A0A1D2VRS4</accession>
<gene>
    <name evidence="2" type="ORF">ASCRUDRAFT_68303</name>
</gene>
<dbReference type="EMBL" id="KV454475">
    <property type="protein sequence ID" value="ODV64311.1"/>
    <property type="molecule type" value="Genomic_DNA"/>
</dbReference>
<evidence type="ECO:0000256" key="1">
    <source>
        <dbReference type="SAM" id="MobiDB-lite"/>
    </source>
</evidence>
<feature type="region of interest" description="Disordered" evidence="1">
    <location>
        <begin position="82"/>
        <end position="112"/>
    </location>
</feature>
<keyword evidence="3" id="KW-1185">Reference proteome</keyword>
<evidence type="ECO:0000313" key="2">
    <source>
        <dbReference type="EMBL" id="ODV64311.1"/>
    </source>
</evidence>
<dbReference type="InParanoid" id="A0A1D2VRS4"/>
<feature type="region of interest" description="Disordered" evidence="1">
    <location>
        <begin position="410"/>
        <end position="436"/>
    </location>
</feature>
<organism evidence="2 3">
    <name type="scientific">Ascoidea rubescens DSM 1968</name>
    <dbReference type="NCBI Taxonomy" id="1344418"/>
    <lineage>
        <taxon>Eukaryota</taxon>
        <taxon>Fungi</taxon>
        <taxon>Dikarya</taxon>
        <taxon>Ascomycota</taxon>
        <taxon>Saccharomycotina</taxon>
        <taxon>Saccharomycetes</taxon>
        <taxon>Ascoideaceae</taxon>
        <taxon>Ascoidea</taxon>
    </lineage>
</organism>
<feature type="compositionally biased region" description="Basic and acidic residues" evidence="1">
    <location>
        <begin position="297"/>
        <end position="314"/>
    </location>
</feature>